<evidence type="ECO:0000256" key="2">
    <source>
        <dbReference type="ARBA" id="ARBA00022670"/>
    </source>
</evidence>
<keyword evidence="13" id="KW-1185">Reference proteome</keyword>
<dbReference type="HAMAP" id="MF_01924">
    <property type="entry name" value="A_A_dipeptidase"/>
    <property type="match status" value="1"/>
</dbReference>
<dbReference type="Proteomes" id="UP000054877">
    <property type="component" value="Unassembled WGS sequence"/>
</dbReference>
<evidence type="ECO:0000313" key="13">
    <source>
        <dbReference type="Proteomes" id="UP000054877"/>
    </source>
</evidence>
<dbReference type="EMBL" id="LNYX01000007">
    <property type="protein sequence ID" value="KTD65336.1"/>
    <property type="molecule type" value="Genomic_DNA"/>
</dbReference>
<keyword evidence="5 9" id="KW-0862">Zinc</keyword>
<comment type="cofactor">
    <cofactor evidence="9">
        <name>Zn(2+)</name>
        <dbReference type="ChEBI" id="CHEBI:29105"/>
    </cofactor>
    <text evidence="9">Binds 1 zinc ion per subunit.</text>
</comment>
<evidence type="ECO:0000256" key="10">
    <source>
        <dbReference type="PIRNR" id="PIRNR026671"/>
    </source>
</evidence>
<dbReference type="STRING" id="452.Lspi_0653"/>
<dbReference type="GO" id="GO:0160237">
    <property type="term" value="F:D-Ala-D-Ala dipeptidase activity"/>
    <property type="evidence" value="ECO:0007669"/>
    <property type="project" value="UniProtKB-EC"/>
</dbReference>
<feature type="binding site" evidence="9">
    <location>
        <position position="136"/>
    </location>
    <ligand>
        <name>Zn(2+)</name>
        <dbReference type="ChEBI" id="CHEBI:29105"/>
        <note>catalytic</note>
    </ligand>
</feature>
<keyword evidence="11" id="KW-0732">Signal</keyword>
<dbReference type="Gene3D" id="3.30.1380.10">
    <property type="match status" value="1"/>
</dbReference>
<comment type="caution">
    <text evidence="12">The sequence shown here is derived from an EMBL/GenBank/DDBJ whole genome shotgun (WGS) entry which is preliminary data.</text>
</comment>
<dbReference type="AlphaFoldDB" id="A0A0W0Z8C2"/>
<dbReference type="OrthoDB" id="9801430at2"/>
<protein>
    <recommendedName>
        <fullName evidence="9 10">D-alanyl-D-alanine dipeptidase</fullName>
        <shortName evidence="9 10">D-Ala-D-Ala dipeptidase</shortName>
        <ecNumber evidence="9 10">3.4.13.22</ecNumber>
    </recommendedName>
</protein>
<evidence type="ECO:0000256" key="4">
    <source>
        <dbReference type="ARBA" id="ARBA00022801"/>
    </source>
</evidence>
<reference evidence="12 13" key="1">
    <citation type="submission" date="2015-11" db="EMBL/GenBank/DDBJ databases">
        <title>Genomic analysis of 38 Legionella species identifies large and diverse effector repertoires.</title>
        <authorList>
            <person name="Burstein D."/>
            <person name="Amaro F."/>
            <person name="Zusman T."/>
            <person name="Lifshitz Z."/>
            <person name="Cohen O."/>
            <person name="Gilbert J.A."/>
            <person name="Pupko T."/>
            <person name="Shuman H.A."/>
            <person name="Segal G."/>
        </authorList>
    </citation>
    <scope>NUCLEOTIDE SEQUENCE [LARGE SCALE GENOMIC DNA]</scope>
    <source>
        <strain evidence="12 13">Mt.St.Helens-9</strain>
    </source>
</reference>
<accession>A0A0W0Z8C2</accession>
<organism evidence="12 13">
    <name type="scientific">Legionella spiritensis</name>
    <dbReference type="NCBI Taxonomy" id="452"/>
    <lineage>
        <taxon>Bacteria</taxon>
        <taxon>Pseudomonadati</taxon>
        <taxon>Pseudomonadota</taxon>
        <taxon>Gammaproteobacteria</taxon>
        <taxon>Legionellales</taxon>
        <taxon>Legionellaceae</taxon>
        <taxon>Legionella</taxon>
    </lineage>
</organism>
<feature type="chain" id="PRO_5006918421" description="D-alanyl-D-alanine dipeptidase" evidence="11">
    <location>
        <begin position="21"/>
        <end position="246"/>
    </location>
</feature>
<feature type="signal peptide" evidence="11">
    <location>
        <begin position="1"/>
        <end position="20"/>
    </location>
</feature>
<keyword evidence="4 9" id="KW-0378">Hydrolase</keyword>
<evidence type="ECO:0000256" key="6">
    <source>
        <dbReference type="ARBA" id="ARBA00022997"/>
    </source>
</evidence>
<name>A0A0W0Z8C2_LEGSP</name>
<evidence type="ECO:0000256" key="11">
    <source>
        <dbReference type="SAM" id="SignalP"/>
    </source>
</evidence>
<sequence length="246" mass="28466">MNHRIASLIFLALTSTCLHALPPGFVYLQDVAPEIIEDIRYAGSGNFIGKPVPGYQSGRCILTIAAARHLADVQKEAMKKGYRVKVYDCYRPTRAVNAFYQWSQNPNDTRMKRYYYPREEKKTLFAKGYIARHSGHSRGSTLDLTLVKLSPENSVSDKTRTTSIRCFGKTTKYIDDGTINTGTRFDCLDKSAHVFYPDLSEQQHKNRLFLRRLMIQNGFTPYNKEWWHFTLSQEPYPHSYFNFPVQ</sequence>
<dbReference type="PANTHER" id="PTHR43126">
    <property type="entry name" value="D-ALANYL-D-ALANINE DIPEPTIDASE"/>
    <property type="match status" value="1"/>
</dbReference>
<dbReference type="GO" id="GO:0071555">
    <property type="term" value="P:cell wall organization"/>
    <property type="evidence" value="ECO:0007669"/>
    <property type="project" value="UniProtKB-KW"/>
</dbReference>
<feature type="active site" description="Proton donor/acceptor" evidence="9">
    <location>
        <position position="225"/>
    </location>
</feature>
<dbReference type="PANTHER" id="PTHR43126:SF1">
    <property type="entry name" value="D-ALANYL-D-ALANINE DIPEPTIDASE"/>
    <property type="match status" value="1"/>
</dbReference>
<evidence type="ECO:0000256" key="1">
    <source>
        <dbReference type="ARBA" id="ARBA00001362"/>
    </source>
</evidence>
<evidence type="ECO:0000256" key="7">
    <source>
        <dbReference type="ARBA" id="ARBA00023049"/>
    </source>
</evidence>
<comment type="catalytic activity">
    <reaction evidence="1 9 10">
        <text>D-alanyl-D-alanine + H2O = 2 D-alanine</text>
        <dbReference type="Rhea" id="RHEA:20661"/>
        <dbReference type="ChEBI" id="CHEBI:15377"/>
        <dbReference type="ChEBI" id="CHEBI:57416"/>
        <dbReference type="ChEBI" id="CHEBI:57822"/>
        <dbReference type="EC" id="3.4.13.22"/>
    </reaction>
</comment>
<evidence type="ECO:0000256" key="9">
    <source>
        <dbReference type="HAMAP-Rule" id="MF_01924"/>
    </source>
</evidence>
<dbReference type="GO" id="GO:0008270">
    <property type="term" value="F:zinc ion binding"/>
    <property type="evidence" value="ECO:0007669"/>
    <property type="project" value="UniProtKB-UniRule"/>
</dbReference>
<dbReference type="CDD" id="cd14817">
    <property type="entry name" value="D-Ala-D-Ala_dipeptidase_VanX"/>
    <property type="match status" value="1"/>
</dbReference>
<evidence type="ECO:0000256" key="8">
    <source>
        <dbReference type="ARBA" id="ARBA00023316"/>
    </source>
</evidence>
<dbReference type="InterPro" id="IPR000755">
    <property type="entry name" value="A_A_dipeptidase"/>
</dbReference>
<keyword evidence="3 9" id="KW-0479">Metal-binding</keyword>
<dbReference type="EC" id="3.4.13.22" evidence="9 10"/>
<comment type="similarity">
    <text evidence="9 10">Belongs to the peptidase M15D family.</text>
</comment>
<dbReference type="SUPFAM" id="SSF55166">
    <property type="entry name" value="Hedgehog/DD-peptidase"/>
    <property type="match status" value="1"/>
</dbReference>
<dbReference type="GO" id="GO:0006508">
    <property type="term" value="P:proteolysis"/>
    <property type="evidence" value="ECO:0007669"/>
    <property type="project" value="UniProtKB-KW"/>
</dbReference>
<dbReference type="InterPro" id="IPR009045">
    <property type="entry name" value="Zn_M74/Hedgehog-like"/>
</dbReference>
<dbReference type="PATRIC" id="fig|452.5.peg.715"/>
<evidence type="ECO:0000313" key="12">
    <source>
        <dbReference type="EMBL" id="KTD65336.1"/>
    </source>
</evidence>
<dbReference type="GO" id="GO:0008237">
    <property type="term" value="F:metallopeptidase activity"/>
    <property type="evidence" value="ECO:0007669"/>
    <property type="project" value="UniProtKB-KW"/>
</dbReference>
<evidence type="ECO:0000256" key="3">
    <source>
        <dbReference type="ARBA" id="ARBA00022723"/>
    </source>
</evidence>
<dbReference type="RefSeq" id="WP_058482604.1">
    <property type="nucleotide sequence ID" value="NZ_CAAAII010000002.1"/>
</dbReference>
<feature type="site" description="Transition state stabilizer" evidence="9">
    <location>
        <position position="91"/>
    </location>
</feature>
<dbReference type="Pfam" id="PF01427">
    <property type="entry name" value="Peptidase_M15"/>
    <property type="match status" value="2"/>
</dbReference>
<gene>
    <name evidence="9 12" type="primary">ddpX</name>
    <name evidence="12" type="ORF">Lspi_0653</name>
</gene>
<keyword evidence="8 10" id="KW-0961">Cell wall biogenesis/degradation</keyword>
<evidence type="ECO:0000256" key="5">
    <source>
        <dbReference type="ARBA" id="ARBA00022833"/>
    </source>
</evidence>
<feature type="binding site" evidence="9">
    <location>
        <position position="143"/>
    </location>
    <ligand>
        <name>Zn(2+)</name>
        <dbReference type="ChEBI" id="CHEBI:29105"/>
        <note>catalytic</note>
    </ligand>
</feature>
<comment type="function">
    <text evidence="9 10">Catalyzes hydrolysis of the D-alanyl-D-alanine dipeptide.</text>
</comment>
<keyword evidence="6 9" id="KW-0224">Dipeptidase</keyword>
<feature type="binding site" evidence="9">
    <location>
        <position position="228"/>
    </location>
    <ligand>
        <name>Zn(2+)</name>
        <dbReference type="ChEBI" id="CHEBI:29105"/>
        <note>catalytic</note>
    </ligand>
</feature>
<keyword evidence="2 9" id="KW-0645">Protease</keyword>
<keyword evidence="7 9" id="KW-0482">Metalloprotease</keyword>
<proteinExistence type="inferred from homology"/>
<dbReference type="PIRSF" id="PIRSF026671">
    <property type="entry name" value="AA_dipeptidase"/>
    <property type="match status" value="1"/>
</dbReference>